<dbReference type="PANTHER" id="PTHR34512">
    <property type="entry name" value="CELL SURFACE PROTEIN"/>
    <property type="match status" value="1"/>
</dbReference>
<reference evidence="2 3" key="1">
    <citation type="submission" date="2022-01" db="EMBL/GenBank/DDBJ databases">
        <title>Whole genome-based taxonomy of the Shewanellaceae.</title>
        <authorList>
            <person name="Martin-Rodriguez A.J."/>
        </authorList>
    </citation>
    <scope>NUCLEOTIDE SEQUENCE [LARGE SCALE GENOMIC DNA]</scope>
    <source>
        <strain evidence="2 3">DSM 24955</strain>
    </source>
</reference>
<organism evidence="2 3">
    <name type="scientific">Shewanella electrodiphila</name>
    <dbReference type="NCBI Taxonomy" id="934143"/>
    <lineage>
        <taxon>Bacteria</taxon>
        <taxon>Pseudomonadati</taxon>
        <taxon>Pseudomonadota</taxon>
        <taxon>Gammaproteobacteria</taxon>
        <taxon>Alteromonadales</taxon>
        <taxon>Shewanellaceae</taxon>
        <taxon>Shewanella</taxon>
    </lineage>
</organism>
<accession>A0ABT0KRL1</accession>
<dbReference type="PROSITE" id="PS51257">
    <property type="entry name" value="PROKAR_LIPOPROTEIN"/>
    <property type="match status" value="1"/>
</dbReference>
<proteinExistence type="predicted"/>
<evidence type="ECO:0000313" key="3">
    <source>
        <dbReference type="Proteomes" id="UP001202134"/>
    </source>
</evidence>
<dbReference type="SMART" id="SM00564">
    <property type="entry name" value="PQQ"/>
    <property type="match status" value="3"/>
</dbReference>
<feature type="domain" description="Pyrrolo-quinoline quinone repeat" evidence="1">
    <location>
        <begin position="398"/>
        <end position="478"/>
    </location>
</feature>
<evidence type="ECO:0000313" key="2">
    <source>
        <dbReference type="EMBL" id="MCL1046151.1"/>
    </source>
</evidence>
<dbReference type="InterPro" id="IPR011047">
    <property type="entry name" value="Quinoprotein_ADH-like_sf"/>
</dbReference>
<comment type="caution">
    <text evidence="2">The sequence shown here is derived from an EMBL/GenBank/DDBJ whole genome shotgun (WGS) entry which is preliminary data.</text>
</comment>
<dbReference type="EMBL" id="JAKIKU010000006">
    <property type="protein sequence ID" value="MCL1046151.1"/>
    <property type="molecule type" value="Genomic_DNA"/>
</dbReference>
<keyword evidence="3" id="KW-1185">Reference proteome</keyword>
<gene>
    <name evidence="2" type="ORF">L2737_12545</name>
</gene>
<dbReference type="Pfam" id="PF13360">
    <property type="entry name" value="PQQ_2"/>
    <property type="match status" value="1"/>
</dbReference>
<dbReference type="Proteomes" id="UP001202134">
    <property type="component" value="Unassembled WGS sequence"/>
</dbReference>
<dbReference type="InterPro" id="IPR015943">
    <property type="entry name" value="WD40/YVTN_repeat-like_dom_sf"/>
</dbReference>
<dbReference type="InterPro" id="IPR002372">
    <property type="entry name" value="PQQ_rpt_dom"/>
</dbReference>
<dbReference type="SUPFAM" id="SSF50998">
    <property type="entry name" value="Quinoprotein alcohol dehydrogenase-like"/>
    <property type="match status" value="1"/>
</dbReference>
<dbReference type="RefSeq" id="WP_248955932.1">
    <property type="nucleotide sequence ID" value="NZ_JAKIKU010000006.1"/>
</dbReference>
<name>A0ABT0KRL1_9GAMM</name>
<dbReference type="PANTHER" id="PTHR34512:SF30">
    <property type="entry name" value="OUTER MEMBRANE PROTEIN ASSEMBLY FACTOR BAMB"/>
    <property type="match status" value="1"/>
</dbReference>
<sequence length="752" mass="81398">MELRKTNTQLVLLALLTTLSSGCDDNAESTPKNTLEAINYGPLNNSVAIKPTTEEIALKDRLLVNGNTAALVTALDLSSHVPDSGIAPALYSLANNTSEKAITNQWKPSDIPTHIETINSESKGFYTLHSDTRNSDEVMSVTPPEMMMEWIADRNIISLEGGVFDQNSNIYTVPLDPVDDIYLVSINPDTGARRWHLPNKRIGQGGSPLILPSIKDDSNDIIYIGSYEYITAVDTQGNVIWDVETGLKAPENAQEFDVHNFGLNYHANTNSVIALYADGHMVAHDRDTGRAIMAPFSLPGSPATATDFKADYSKLTPLVENGLSKVFANSETFFGGLNIILGGGHEVANYFGIDNNTGRLFVAGTAPDEVDGHTDELSSYGALYAIDLTQIDGEANMSILWRKDFEGGTAATPTISFDGQRIYTADSVDNILAIDANSGELIWDFSTGSGQVIGSIAVSREGNEIYASTGTNIIKVLDMDVCAGDGFECNQAIWLADMESAYQSEVLQQSTPQAHIYTNVLKPAIEGFFRSGGNTEFNFEHKAGNMVLAGITANGITAQIGYGYISPLGKVLPFQISQVLFERETGKIRYIAPGVEESISVMAQAPNGNLYMSNSPLRRILNIGILRAVGVNAANDALKYFGMDILGGIAKYSQQPNQSIHYAKESAETLLNRITNLIDKLSGLSDEVINAEIARLAVPTTQFEMNLIKANNNGEINQAELDLGLMTHSIATVNNMTELKAAEEALQTWLAH</sequence>
<dbReference type="InterPro" id="IPR018391">
    <property type="entry name" value="PQQ_b-propeller_rpt"/>
</dbReference>
<evidence type="ECO:0000259" key="1">
    <source>
        <dbReference type="Pfam" id="PF13360"/>
    </source>
</evidence>
<dbReference type="Gene3D" id="2.130.10.10">
    <property type="entry name" value="YVTN repeat-like/Quinoprotein amine dehydrogenase"/>
    <property type="match status" value="2"/>
</dbReference>
<protein>
    <submittedName>
        <fullName evidence="2">PQQ-binding-like beta-propeller repeat protein</fullName>
    </submittedName>
</protein>